<protein>
    <submittedName>
        <fullName evidence="1">MmcQ/YjbR family DNA-binding protein</fullName>
    </submittedName>
</protein>
<organism evidence="1">
    <name type="scientific">Gymnodinialimonas phycosphaerae</name>
    <dbReference type="NCBI Taxonomy" id="2841589"/>
    <lineage>
        <taxon>Bacteria</taxon>
        <taxon>Pseudomonadati</taxon>
        <taxon>Pseudomonadota</taxon>
        <taxon>Alphaproteobacteria</taxon>
        <taxon>Rhodobacterales</taxon>
        <taxon>Paracoccaceae</taxon>
        <taxon>Gymnodinialimonas</taxon>
    </lineage>
</organism>
<keyword evidence="1" id="KW-0238">DNA-binding</keyword>
<gene>
    <name evidence="1" type="ORF">KUL25_03150</name>
</gene>
<sequence>MQELFVDIYAKGLLGTARTTPFGEGMVIWTVHGHMFAAYTTGGEGLSLRIGSDLMAQMLVGQKRAVTSAYLKGTGWVLFPWNTPPTELRDWIGRSYRLVLSDRNAGAP</sequence>
<name>A0A975YGJ8_9RHOB</name>
<keyword evidence="2" id="KW-1185">Reference proteome</keyword>
<dbReference type="InterPro" id="IPR038056">
    <property type="entry name" value="YjbR-like_sf"/>
</dbReference>
<dbReference type="Gene3D" id="3.90.1150.30">
    <property type="match status" value="1"/>
</dbReference>
<evidence type="ECO:0000313" key="1">
    <source>
        <dbReference type="EMBL" id="QXL88538.1"/>
    </source>
</evidence>
<dbReference type="Proteomes" id="UP000693972">
    <property type="component" value="Unassembled WGS sequence"/>
</dbReference>
<dbReference type="AlphaFoldDB" id="A0A975YGJ8"/>
<dbReference type="SUPFAM" id="SSF142906">
    <property type="entry name" value="YjbR-like"/>
    <property type="match status" value="1"/>
</dbReference>
<accession>A0A975YGJ8</accession>
<dbReference type="RefSeq" id="WP_257891605.1">
    <property type="nucleotide sequence ID" value="NZ_JAIMBW010000001.1"/>
</dbReference>
<dbReference type="EMBL" id="JAIMBW010000001">
    <property type="protein sequence ID" value="MBY4891760.1"/>
    <property type="molecule type" value="Genomic_DNA"/>
</dbReference>
<dbReference type="EMBL" id="CP078073">
    <property type="protein sequence ID" value="QXL88538.1"/>
    <property type="molecule type" value="Genomic_DNA"/>
</dbReference>
<proteinExistence type="predicted"/>
<dbReference type="Pfam" id="PF04237">
    <property type="entry name" value="YjbR"/>
    <property type="match status" value="1"/>
</dbReference>
<dbReference type="GO" id="GO:0003677">
    <property type="term" value="F:DNA binding"/>
    <property type="evidence" value="ECO:0007669"/>
    <property type="project" value="UniProtKB-KW"/>
</dbReference>
<reference evidence="1 2" key="1">
    <citation type="submission" date="2021-07" db="EMBL/GenBank/DDBJ databases">
        <title>Karlodiniumbacter phycospheric gen. nov., sp. nov., a phycosphere bacterium isolated from karlodinium veneficum.</title>
        <authorList>
            <person name="Peng Y."/>
            <person name="Jiang L."/>
            <person name="Lee J."/>
        </authorList>
    </citation>
    <scope>NUCLEOTIDE SEQUENCE</scope>
    <source>
        <strain evidence="1 2">N5</strain>
    </source>
</reference>
<dbReference type="InterPro" id="IPR058532">
    <property type="entry name" value="YjbR/MT2646/Rv2570-like"/>
</dbReference>
<evidence type="ECO:0000313" key="2">
    <source>
        <dbReference type="Proteomes" id="UP000693972"/>
    </source>
</evidence>